<dbReference type="InterPro" id="IPR051790">
    <property type="entry name" value="Cytochrome_c-biogenesis_DsbD"/>
</dbReference>
<feature type="domain" description="Cytochrome C biogenesis protein transmembrane" evidence="7">
    <location>
        <begin position="21"/>
        <end position="204"/>
    </location>
</feature>
<comment type="caution">
    <text evidence="8">The sequence shown here is derived from an EMBL/GenBank/DDBJ whole genome shotgun (WGS) entry which is preliminary data.</text>
</comment>
<keyword evidence="3 6" id="KW-0812">Transmembrane</keyword>
<comment type="subcellular location">
    <subcellularLocation>
        <location evidence="1">Membrane</location>
        <topology evidence="1">Multi-pass membrane protein</topology>
    </subcellularLocation>
</comment>
<accession>A0A937X6Z9</accession>
<evidence type="ECO:0000256" key="2">
    <source>
        <dbReference type="ARBA" id="ARBA00006143"/>
    </source>
</evidence>
<feature type="transmembrane region" description="Helical" evidence="6">
    <location>
        <begin position="24"/>
        <end position="48"/>
    </location>
</feature>
<protein>
    <submittedName>
        <fullName evidence="8">Cytochrome C biogenesis protein</fullName>
    </submittedName>
</protein>
<proteinExistence type="inferred from homology"/>
<evidence type="ECO:0000256" key="6">
    <source>
        <dbReference type="SAM" id="Phobius"/>
    </source>
</evidence>
<dbReference type="GO" id="GO:0016020">
    <property type="term" value="C:membrane"/>
    <property type="evidence" value="ECO:0007669"/>
    <property type="project" value="UniProtKB-SubCell"/>
</dbReference>
<sequence length="232" mass="24355">MQQLFAVLTDAVQGSVLVAAGAALAWGVLSIVLSPCHLASIPLIVAFIGQQGPRTTRRAFVTALVFAAGILITIALIGAVTAALGRMLGDVGRYGNYAIALVFFLLGLHFLGVIPLPWQGSGPAAGQRRGLWAALALGLLFGVGVGPCTFAFMAPMLGVALKVSASHWLWGMMLLFLYGVGHSAVIVLAGTWAGWVQRYLNWTERSPGARRLRQACGVLVILGGVYLVHSAH</sequence>
<evidence type="ECO:0000256" key="1">
    <source>
        <dbReference type="ARBA" id="ARBA00004141"/>
    </source>
</evidence>
<name>A0A937X6Z9_UNCEI</name>
<dbReference type="GO" id="GO:0017004">
    <property type="term" value="P:cytochrome complex assembly"/>
    <property type="evidence" value="ECO:0007669"/>
    <property type="project" value="InterPro"/>
</dbReference>
<evidence type="ECO:0000256" key="4">
    <source>
        <dbReference type="ARBA" id="ARBA00022989"/>
    </source>
</evidence>
<dbReference type="AlphaFoldDB" id="A0A937X6Z9"/>
<dbReference type="EMBL" id="VGIY01000035">
    <property type="protein sequence ID" value="MBM3316715.1"/>
    <property type="molecule type" value="Genomic_DNA"/>
</dbReference>
<evidence type="ECO:0000259" key="7">
    <source>
        <dbReference type="Pfam" id="PF02683"/>
    </source>
</evidence>
<dbReference type="Proteomes" id="UP000748308">
    <property type="component" value="Unassembled WGS sequence"/>
</dbReference>
<dbReference type="Pfam" id="PF02683">
    <property type="entry name" value="DsbD_TM"/>
    <property type="match status" value="1"/>
</dbReference>
<evidence type="ECO:0000313" key="9">
    <source>
        <dbReference type="Proteomes" id="UP000748308"/>
    </source>
</evidence>
<gene>
    <name evidence="8" type="ORF">FJY75_02575</name>
</gene>
<feature type="transmembrane region" description="Helical" evidence="6">
    <location>
        <begin position="60"/>
        <end position="85"/>
    </location>
</feature>
<keyword evidence="4 6" id="KW-1133">Transmembrane helix</keyword>
<comment type="similarity">
    <text evidence="2">Belongs to the DsbD family.</text>
</comment>
<feature type="transmembrane region" description="Helical" evidence="6">
    <location>
        <begin position="97"/>
        <end position="118"/>
    </location>
</feature>
<keyword evidence="5 6" id="KW-0472">Membrane</keyword>
<evidence type="ECO:0000256" key="5">
    <source>
        <dbReference type="ARBA" id="ARBA00023136"/>
    </source>
</evidence>
<dbReference type="PANTHER" id="PTHR31272:SF6">
    <property type="entry name" value="CYTOCHROME C-TYPE BIOGENESIS CCDA-LIKE CHLOROPLASTIC PROTEIN"/>
    <property type="match status" value="1"/>
</dbReference>
<reference evidence="8" key="1">
    <citation type="submission" date="2019-03" db="EMBL/GenBank/DDBJ databases">
        <title>Lake Tanganyika Metagenome-Assembled Genomes (MAGs).</title>
        <authorList>
            <person name="Tran P."/>
        </authorList>
    </citation>
    <scope>NUCLEOTIDE SEQUENCE</scope>
    <source>
        <strain evidence="8">M_DeepCast_400m_m2_100</strain>
    </source>
</reference>
<dbReference type="InterPro" id="IPR003834">
    <property type="entry name" value="Cyt_c_assmbl_TM_dom"/>
</dbReference>
<feature type="transmembrane region" description="Helical" evidence="6">
    <location>
        <begin position="130"/>
        <end position="156"/>
    </location>
</feature>
<organism evidence="8 9">
    <name type="scientific">Eiseniibacteriota bacterium</name>
    <dbReference type="NCBI Taxonomy" id="2212470"/>
    <lineage>
        <taxon>Bacteria</taxon>
        <taxon>Candidatus Eiseniibacteriota</taxon>
    </lineage>
</organism>
<dbReference type="PANTHER" id="PTHR31272">
    <property type="entry name" value="CYTOCHROME C-TYPE BIOGENESIS PROTEIN HI_1454-RELATED"/>
    <property type="match status" value="1"/>
</dbReference>
<feature type="transmembrane region" description="Helical" evidence="6">
    <location>
        <begin position="168"/>
        <end position="192"/>
    </location>
</feature>
<evidence type="ECO:0000313" key="8">
    <source>
        <dbReference type="EMBL" id="MBM3316715.1"/>
    </source>
</evidence>
<evidence type="ECO:0000256" key="3">
    <source>
        <dbReference type="ARBA" id="ARBA00022692"/>
    </source>
</evidence>